<feature type="compositionally biased region" description="Basic and acidic residues" evidence="2">
    <location>
        <begin position="273"/>
        <end position="298"/>
    </location>
</feature>
<dbReference type="Gene3D" id="1.10.510.10">
    <property type="entry name" value="Transferase(Phosphotransferase) domain 1"/>
    <property type="match status" value="1"/>
</dbReference>
<dbReference type="EMBL" id="RCHU01000589">
    <property type="protein sequence ID" value="TKS00791.1"/>
    <property type="molecule type" value="Genomic_DNA"/>
</dbReference>
<dbReference type="InterPro" id="IPR017441">
    <property type="entry name" value="Protein_kinase_ATP_BS"/>
</dbReference>
<protein>
    <recommendedName>
        <fullName evidence="4">Protein kinase domain-containing protein</fullName>
    </recommendedName>
</protein>
<accession>A0A4U5PUU3</accession>
<dbReference type="InterPro" id="IPR050823">
    <property type="entry name" value="Plant_Ser_Thr_Prot_Kinase"/>
</dbReference>
<dbReference type="AlphaFoldDB" id="A0A4U5PUU3"/>
<dbReference type="PROSITE" id="PS00107">
    <property type="entry name" value="PROTEIN_KINASE_ATP"/>
    <property type="match status" value="1"/>
</dbReference>
<feature type="region of interest" description="Disordered" evidence="2">
    <location>
        <begin position="255"/>
        <end position="422"/>
    </location>
</feature>
<comment type="caution">
    <text evidence="3">The sequence shown here is derived from an EMBL/GenBank/DDBJ whole genome shotgun (WGS) entry which is preliminary data.</text>
</comment>
<name>A0A4U5PUU3_POPAL</name>
<feature type="compositionally biased region" description="Basic and acidic residues" evidence="2">
    <location>
        <begin position="306"/>
        <end position="390"/>
    </location>
</feature>
<evidence type="ECO:0000313" key="3">
    <source>
        <dbReference type="EMBL" id="TKS00791.1"/>
    </source>
</evidence>
<dbReference type="SUPFAM" id="SSF56112">
    <property type="entry name" value="Protein kinase-like (PK-like)"/>
    <property type="match status" value="2"/>
</dbReference>
<evidence type="ECO:0000256" key="1">
    <source>
        <dbReference type="PROSITE-ProRule" id="PRU10141"/>
    </source>
</evidence>
<keyword evidence="1" id="KW-0067">ATP-binding</keyword>
<dbReference type="GO" id="GO:0005524">
    <property type="term" value="F:ATP binding"/>
    <property type="evidence" value="ECO:0007669"/>
    <property type="project" value="UniProtKB-UniRule"/>
</dbReference>
<dbReference type="InterPro" id="IPR011009">
    <property type="entry name" value="Kinase-like_dom_sf"/>
</dbReference>
<reference evidence="3" key="1">
    <citation type="submission" date="2018-10" db="EMBL/GenBank/DDBJ databases">
        <title>Population genomic analysis revealed the cold adaptation of white poplar.</title>
        <authorList>
            <person name="Liu Y.-J."/>
        </authorList>
    </citation>
    <scope>NUCLEOTIDE SEQUENCE [LARGE SCALE GENOMIC DNA]</scope>
    <source>
        <strain evidence="3">PAL-ZL1</strain>
    </source>
</reference>
<organism evidence="3">
    <name type="scientific">Populus alba</name>
    <name type="common">White poplar</name>
    <dbReference type="NCBI Taxonomy" id="43335"/>
    <lineage>
        <taxon>Eukaryota</taxon>
        <taxon>Viridiplantae</taxon>
        <taxon>Streptophyta</taxon>
        <taxon>Embryophyta</taxon>
        <taxon>Tracheophyta</taxon>
        <taxon>Spermatophyta</taxon>
        <taxon>Magnoliopsida</taxon>
        <taxon>eudicotyledons</taxon>
        <taxon>Gunneridae</taxon>
        <taxon>Pentapetalae</taxon>
        <taxon>rosids</taxon>
        <taxon>fabids</taxon>
        <taxon>Malpighiales</taxon>
        <taxon>Salicaceae</taxon>
        <taxon>Saliceae</taxon>
        <taxon>Populus</taxon>
    </lineage>
</organism>
<evidence type="ECO:0000256" key="2">
    <source>
        <dbReference type="SAM" id="MobiDB-lite"/>
    </source>
</evidence>
<feature type="compositionally biased region" description="Polar residues" evidence="2">
    <location>
        <begin position="30"/>
        <end position="39"/>
    </location>
</feature>
<keyword evidence="1" id="KW-0547">Nucleotide-binding</keyword>
<proteinExistence type="predicted"/>
<feature type="region of interest" description="Disordered" evidence="2">
    <location>
        <begin position="29"/>
        <end position="67"/>
    </location>
</feature>
<sequence>MKSNHKSRFGLKSKLMGICFSVDGDKIPQEQRQLSSKGNQGHVYDQSPSGPTEPELVETKRATSMPSVPKNVTDLRNSPGYGNVDIFTYEEMKLATKQFRPDYILGEGGFGVVYKGVIDESVRTLYKTTYVAIKELNPDGLQGDREWLAEVNYLGHLTARSDIYGFGVVLLELLLGRRALDKSRPSREHNLVEWARPLLNHNKKVLRILDPRMEGQYSSRTAMKVANLAYQCLSQNPKGRPLMNQVVELLESVQSKDEEAVFETTGRGVTLYEDPRRSPHTPGKERNRARTHDYREGEPSPYSPSEKQRNRTRSQDHRKEEPSPHSPSEKQRNRTRSQDHREEEPSRTPLKERDQTGSHERREGEPFPHTHEEERTQTRSHDHKEGEPQRRSKPANARSRTEPLTESDLYSPPDFRISSPMR</sequence>
<dbReference type="PANTHER" id="PTHR45621">
    <property type="entry name" value="OS01G0588500 PROTEIN-RELATED"/>
    <property type="match status" value="1"/>
</dbReference>
<evidence type="ECO:0008006" key="4">
    <source>
        <dbReference type="Google" id="ProtNLM"/>
    </source>
</evidence>
<feature type="binding site" evidence="1">
    <location>
        <position position="134"/>
    </location>
    <ligand>
        <name>ATP</name>
        <dbReference type="ChEBI" id="CHEBI:30616"/>
    </ligand>
</feature>
<gene>
    <name evidence="3" type="ORF">D5086_0000179350</name>
</gene>